<accession>A0A0G1K8A8</accession>
<dbReference type="AlphaFoldDB" id="A0A0G1K8A8"/>
<proteinExistence type="predicted"/>
<reference evidence="2 3" key="1">
    <citation type="journal article" date="2015" name="Nature">
        <title>rRNA introns, odd ribosomes, and small enigmatic genomes across a large radiation of phyla.</title>
        <authorList>
            <person name="Brown C.T."/>
            <person name="Hug L.A."/>
            <person name="Thomas B.C."/>
            <person name="Sharon I."/>
            <person name="Castelle C.J."/>
            <person name="Singh A."/>
            <person name="Wilkins M.J."/>
            <person name="Williams K.H."/>
            <person name="Banfield J.F."/>
        </authorList>
    </citation>
    <scope>NUCLEOTIDE SEQUENCE [LARGE SCALE GENOMIC DNA]</scope>
</reference>
<organism evidence="2 3">
    <name type="scientific">Candidatus Collierbacteria bacterium GW2011_GWB2_44_22</name>
    <dbReference type="NCBI Taxonomy" id="1618387"/>
    <lineage>
        <taxon>Bacteria</taxon>
        <taxon>Candidatus Collieribacteriota</taxon>
    </lineage>
</organism>
<feature type="compositionally biased region" description="Polar residues" evidence="1">
    <location>
        <begin position="20"/>
        <end position="29"/>
    </location>
</feature>
<feature type="compositionally biased region" description="Basic and acidic residues" evidence="1">
    <location>
        <begin position="1"/>
        <end position="19"/>
    </location>
</feature>
<comment type="caution">
    <text evidence="2">The sequence shown here is derived from an EMBL/GenBank/DDBJ whole genome shotgun (WGS) entry which is preliminary data.</text>
</comment>
<dbReference type="EMBL" id="LCIH01000001">
    <property type="protein sequence ID" value="KKT52522.1"/>
    <property type="molecule type" value="Genomic_DNA"/>
</dbReference>
<protein>
    <submittedName>
        <fullName evidence="2">Uncharacterized protein</fullName>
    </submittedName>
</protein>
<evidence type="ECO:0000256" key="1">
    <source>
        <dbReference type="SAM" id="MobiDB-lite"/>
    </source>
</evidence>
<evidence type="ECO:0000313" key="2">
    <source>
        <dbReference type="EMBL" id="KKT52522.1"/>
    </source>
</evidence>
<gene>
    <name evidence="2" type="ORF">UW44_C0001G0074</name>
</gene>
<feature type="region of interest" description="Disordered" evidence="1">
    <location>
        <begin position="1"/>
        <end position="29"/>
    </location>
</feature>
<evidence type="ECO:0000313" key="3">
    <source>
        <dbReference type="Proteomes" id="UP000034006"/>
    </source>
</evidence>
<dbReference type="STRING" id="1618387.UW44_C0001G0074"/>
<name>A0A0G1K8A8_9BACT</name>
<dbReference type="Proteomes" id="UP000034006">
    <property type="component" value="Unassembled WGS sequence"/>
</dbReference>
<sequence>MFQTPKIKDSNKNKSDITTHNHAGNTPRDSSQIVKEIVITSNELFLLEDKVINDIKNK</sequence>